<name>A0A9Y2N0X1_9PSEU</name>
<dbReference type="RefSeq" id="WP_285974646.1">
    <property type="nucleotide sequence ID" value="NZ_CP127294.1"/>
</dbReference>
<keyword evidence="3" id="KW-1185">Reference proteome</keyword>
<dbReference type="Gene3D" id="1.10.10.2840">
    <property type="entry name" value="PucR C-terminal helix-turn-helix domain"/>
    <property type="match status" value="1"/>
</dbReference>
<gene>
    <name evidence="2" type="ORF">QRX50_34845</name>
</gene>
<dbReference type="KEGG" id="acab:QRX50_34845"/>
<evidence type="ECO:0000313" key="3">
    <source>
        <dbReference type="Proteomes" id="UP001236014"/>
    </source>
</evidence>
<accession>A0A9Y2N0X1</accession>
<dbReference type="Proteomes" id="UP001236014">
    <property type="component" value="Chromosome"/>
</dbReference>
<organism evidence="2 3">
    <name type="scientific">Amycolatopsis carbonis</name>
    <dbReference type="NCBI Taxonomy" id="715471"/>
    <lineage>
        <taxon>Bacteria</taxon>
        <taxon>Bacillati</taxon>
        <taxon>Actinomycetota</taxon>
        <taxon>Actinomycetes</taxon>
        <taxon>Pseudonocardiales</taxon>
        <taxon>Pseudonocardiaceae</taxon>
        <taxon>Amycolatopsis</taxon>
    </lineage>
</organism>
<dbReference type="InterPro" id="IPR042070">
    <property type="entry name" value="PucR_C-HTH_sf"/>
</dbReference>
<sequence>MAIRWRANAGNADATGRELRLHRNTVRHRIHQAEVLLGHPIDQRRMYVELALHCLEVYGSDFLTANP</sequence>
<proteinExistence type="predicted"/>
<dbReference type="EMBL" id="CP127294">
    <property type="protein sequence ID" value="WIX84113.1"/>
    <property type="molecule type" value="Genomic_DNA"/>
</dbReference>
<feature type="domain" description="PucR C-terminal helix-turn-helix" evidence="1">
    <location>
        <begin position="6"/>
        <end position="53"/>
    </location>
</feature>
<evidence type="ECO:0000259" key="1">
    <source>
        <dbReference type="Pfam" id="PF13556"/>
    </source>
</evidence>
<dbReference type="Pfam" id="PF13556">
    <property type="entry name" value="HTH_30"/>
    <property type="match status" value="1"/>
</dbReference>
<dbReference type="AlphaFoldDB" id="A0A9Y2N0X1"/>
<dbReference type="InterPro" id="IPR025736">
    <property type="entry name" value="PucR_C-HTH_dom"/>
</dbReference>
<evidence type="ECO:0000313" key="2">
    <source>
        <dbReference type="EMBL" id="WIX84113.1"/>
    </source>
</evidence>
<protein>
    <submittedName>
        <fullName evidence="2">Helix-turn-helix domain-containing protein</fullName>
    </submittedName>
</protein>
<reference evidence="2 3" key="1">
    <citation type="submission" date="2023-06" db="EMBL/GenBank/DDBJ databases">
        <authorList>
            <person name="Oyuntsetseg B."/>
            <person name="Kim S.B."/>
        </authorList>
    </citation>
    <scope>NUCLEOTIDE SEQUENCE [LARGE SCALE GENOMIC DNA]</scope>
    <source>
        <strain evidence="2 3">2-15</strain>
    </source>
</reference>